<evidence type="ECO:0000256" key="4">
    <source>
        <dbReference type="ARBA" id="ARBA00022989"/>
    </source>
</evidence>
<proteinExistence type="predicted"/>
<feature type="domain" description="ABC3 transporter permease C-terminal" evidence="7">
    <location>
        <begin position="288"/>
        <end position="399"/>
    </location>
</feature>
<dbReference type="InterPro" id="IPR003838">
    <property type="entry name" value="ABC3_permease_C"/>
</dbReference>
<feature type="transmembrane region" description="Helical" evidence="6">
    <location>
        <begin position="671"/>
        <end position="695"/>
    </location>
</feature>
<evidence type="ECO:0000259" key="8">
    <source>
        <dbReference type="Pfam" id="PF12704"/>
    </source>
</evidence>
<comment type="subcellular location">
    <subcellularLocation>
        <location evidence="1">Cell membrane</location>
        <topology evidence="1">Multi-pass membrane protein</topology>
    </subcellularLocation>
</comment>
<keyword evidence="10" id="KW-1185">Reference proteome</keyword>
<evidence type="ECO:0000256" key="3">
    <source>
        <dbReference type="ARBA" id="ARBA00022692"/>
    </source>
</evidence>
<dbReference type="PANTHER" id="PTHR30572:SF18">
    <property type="entry name" value="ABC-TYPE MACROLIDE FAMILY EXPORT SYSTEM PERMEASE COMPONENT 2"/>
    <property type="match status" value="1"/>
</dbReference>
<feature type="transmembrane region" description="Helical" evidence="6">
    <location>
        <begin position="723"/>
        <end position="742"/>
    </location>
</feature>
<evidence type="ECO:0000256" key="1">
    <source>
        <dbReference type="ARBA" id="ARBA00004651"/>
    </source>
</evidence>
<feature type="domain" description="MacB-like periplasmic core" evidence="8">
    <location>
        <begin position="431"/>
        <end position="598"/>
    </location>
</feature>
<keyword evidence="3 6" id="KW-0812">Transmembrane</keyword>
<dbReference type="EMBL" id="JAASQJ010000001">
    <property type="protein sequence ID" value="NIJ51824.1"/>
    <property type="molecule type" value="Genomic_DNA"/>
</dbReference>
<protein>
    <submittedName>
        <fullName evidence="9">Permease</fullName>
    </submittedName>
</protein>
<dbReference type="Pfam" id="PF12704">
    <property type="entry name" value="MacB_PCD"/>
    <property type="match status" value="2"/>
</dbReference>
<reference evidence="9 10" key="1">
    <citation type="submission" date="2020-03" db="EMBL/GenBank/DDBJ databases">
        <title>Genomic Encyclopedia of Type Strains, Phase IV (KMG-IV): sequencing the most valuable type-strain genomes for metagenomic binning, comparative biology and taxonomic classification.</title>
        <authorList>
            <person name="Goeker M."/>
        </authorList>
    </citation>
    <scope>NUCLEOTIDE SEQUENCE [LARGE SCALE GENOMIC DNA]</scope>
    <source>
        <strain evidence="9 10">DSM 102865</strain>
    </source>
</reference>
<gene>
    <name evidence="9" type="ORF">FHS68_000980</name>
</gene>
<dbReference type="Proteomes" id="UP001179181">
    <property type="component" value="Unassembled WGS sequence"/>
</dbReference>
<evidence type="ECO:0000256" key="2">
    <source>
        <dbReference type="ARBA" id="ARBA00022475"/>
    </source>
</evidence>
<evidence type="ECO:0000256" key="5">
    <source>
        <dbReference type="ARBA" id="ARBA00023136"/>
    </source>
</evidence>
<feature type="transmembrane region" description="Helical" evidence="6">
    <location>
        <begin position="281"/>
        <end position="302"/>
    </location>
</feature>
<dbReference type="Pfam" id="PF02687">
    <property type="entry name" value="FtsX"/>
    <property type="match status" value="2"/>
</dbReference>
<feature type="transmembrane region" description="Helical" evidence="6">
    <location>
        <begin position="423"/>
        <end position="443"/>
    </location>
</feature>
<feature type="transmembrane region" description="Helical" evidence="6">
    <location>
        <begin position="21"/>
        <end position="42"/>
    </location>
</feature>
<dbReference type="InterPro" id="IPR050250">
    <property type="entry name" value="Macrolide_Exporter_MacB"/>
</dbReference>
<feature type="transmembrane region" description="Helical" evidence="6">
    <location>
        <begin position="376"/>
        <end position="402"/>
    </location>
</feature>
<evidence type="ECO:0000313" key="9">
    <source>
        <dbReference type="EMBL" id="NIJ51824.1"/>
    </source>
</evidence>
<keyword evidence="2" id="KW-1003">Cell membrane</keyword>
<dbReference type="PROSITE" id="PS51257">
    <property type="entry name" value="PROKAR_LIPOPROTEIN"/>
    <property type="match status" value="1"/>
</dbReference>
<feature type="transmembrane region" description="Helical" evidence="6">
    <location>
        <begin position="329"/>
        <end position="356"/>
    </location>
</feature>
<sequence length="794" mass="88038">MLTNYIKISLRNVLNNKVYSGINIAGLSIGLSCCLAIGLYIFDELSFDRFHVHFDSTYRLIEKQKQSDGLSTVAVTPGPLAPTMSKDFPEVMETARVGLWSGILSNGKQVSESENMLIVDPSFFKVFTFPLVAGNVNKVFRGINEVIISEVMAGRLFGPNWKRAAIIGKTVSLNNDQALTLVGVAKNPPANSHLQFDVLLPFNYLVSIDEWSNKWNSNNFHTYIRLRPETNAASFEEKIKLQVNRYTDGNDVTLLLQPLADIYLKSKFDFKTDWGKRSEILYVRIFLTVALIILLIAVVNFVNLATARASKRAKEVGVRKTVGAQKSSLIIQFLSESFLMTISAVGVALILAQAYLPAFNTLSGKQLSLPIESVNFWLALTAITLVVSFLTGLYPAFFLSAFRPVSVLKGVFDIKSGKSFRQSMVVGQFTLSIALAIGTLVIYQQLNFIQNKKLGFDQSQLMFVSLKGELKSKAIAFKQDMMHLAGVERASATTSNLVDVTNSTKIEWEGQAPKDEFLITQMNIDGDFLQTTGMSLAAGRNFSDRISADTSGANGNYIINETAAKRMGWTSESALGKTVKFWGSAGKIVGVFKDFHFRPLQVAIEPFIFRYRPVNFYFSLLIKTKPGSLKNTLAEIGKVYKKYDPNYPISYGFVDQELKTLYKTEQRTGEIVLNFSMLAILISCLGLFGLATFTAEQRTKEIGVRKVLGASIAGIVGLLSKDFLKLVAIAIVIASPVAWWLMNQWLQGFAYRIDIEWWMFAAAAISAVLIAIATVSFQSIKAALMNPVRALRSE</sequence>
<name>A0ABX0UID7_9BACT</name>
<organism evidence="9 10">
    <name type="scientific">Dyadobacter arcticus</name>
    <dbReference type="NCBI Taxonomy" id="1078754"/>
    <lineage>
        <taxon>Bacteria</taxon>
        <taxon>Pseudomonadati</taxon>
        <taxon>Bacteroidota</taxon>
        <taxon>Cytophagia</taxon>
        <taxon>Cytophagales</taxon>
        <taxon>Spirosomataceae</taxon>
        <taxon>Dyadobacter</taxon>
    </lineage>
</organism>
<dbReference type="RefSeq" id="WP_167267727.1">
    <property type="nucleotide sequence ID" value="NZ_JAASQJ010000001.1"/>
</dbReference>
<feature type="domain" description="ABC3 transporter permease C-terminal" evidence="7">
    <location>
        <begin position="675"/>
        <end position="787"/>
    </location>
</feature>
<dbReference type="PANTHER" id="PTHR30572">
    <property type="entry name" value="MEMBRANE COMPONENT OF TRANSPORTER-RELATED"/>
    <property type="match status" value="1"/>
</dbReference>
<evidence type="ECO:0000313" key="10">
    <source>
        <dbReference type="Proteomes" id="UP001179181"/>
    </source>
</evidence>
<dbReference type="InterPro" id="IPR025857">
    <property type="entry name" value="MacB_PCD"/>
</dbReference>
<keyword evidence="5 6" id="KW-0472">Membrane</keyword>
<comment type="caution">
    <text evidence="9">The sequence shown here is derived from an EMBL/GenBank/DDBJ whole genome shotgun (WGS) entry which is preliminary data.</text>
</comment>
<keyword evidence="4 6" id="KW-1133">Transmembrane helix</keyword>
<accession>A0ABX0UID7</accession>
<evidence type="ECO:0000259" key="7">
    <source>
        <dbReference type="Pfam" id="PF02687"/>
    </source>
</evidence>
<feature type="transmembrane region" description="Helical" evidence="6">
    <location>
        <begin position="757"/>
        <end position="777"/>
    </location>
</feature>
<evidence type="ECO:0000256" key="6">
    <source>
        <dbReference type="SAM" id="Phobius"/>
    </source>
</evidence>
<feature type="domain" description="MacB-like periplasmic core" evidence="8">
    <location>
        <begin position="20"/>
        <end position="240"/>
    </location>
</feature>